<dbReference type="AlphaFoldDB" id="A0A173TJL6"/>
<keyword evidence="1" id="KW-0812">Transmembrane</keyword>
<dbReference type="RefSeq" id="WP_242855421.1">
    <property type="nucleotide sequence ID" value="NZ_CP193929.1"/>
</dbReference>
<accession>A0A173TJL6</accession>
<dbReference type="Pfam" id="PF19615">
    <property type="entry name" value="DUF6120"/>
    <property type="match status" value="1"/>
</dbReference>
<dbReference type="Proteomes" id="UP000095553">
    <property type="component" value="Unassembled WGS sequence"/>
</dbReference>
<evidence type="ECO:0000313" key="2">
    <source>
        <dbReference type="EMBL" id="CUN02901.1"/>
    </source>
</evidence>
<feature type="transmembrane region" description="Helical" evidence="1">
    <location>
        <begin position="83"/>
        <end position="104"/>
    </location>
</feature>
<protein>
    <submittedName>
        <fullName evidence="2">Uncharacterized protein</fullName>
    </submittedName>
</protein>
<evidence type="ECO:0000313" key="3">
    <source>
        <dbReference type="Proteomes" id="UP000095553"/>
    </source>
</evidence>
<dbReference type="InterPro" id="IPR046123">
    <property type="entry name" value="DUF6120"/>
</dbReference>
<keyword evidence="1" id="KW-0472">Membrane</keyword>
<dbReference type="EMBL" id="CYXY01000012">
    <property type="protein sequence ID" value="CUN02901.1"/>
    <property type="molecule type" value="Genomic_DNA"/>
</dbReference>
<name>A0A173TJL6_ANAHA</name>
<sequence length="129" mass="15404">MTIARKYIRQCRTLFPVYGKSERTFLNRLKVQVNEHLDLFPDLSYEKLVEQFGTPKEVVMEYYANADDDYLLKRMNFVKHVRIFLSVIAFALIVFFAYRSYVILESFQEIKDSKIIYENQGSIEELPQK</sequence>
<evidence type="ECO:0000256" key="1">
    <source>
        <dbReference type="SAM" id="Phobius"/>
    </source>
</evidence>
<keyword evidence="1" id="KW-1133">Transmembrane helix</keyword>
<gene>
    <name evidence="2" type="ORF">ERS852571_02077</name>
</gene>
<organism evidence="2 3">
    <name type="scientific">Anaerostipes hadrus</name>
    <dbReference type="NCBI Taxonomy" id="649756"/>
    <lineage>
        <taxon>Bacteria</taxon>
        <taxon>Bacillati</taxon>
        <taxon>Bacillota</taxon>
        <taxon>Clostridia</taxon>
        <taxon>Lachnospirales</taxon>
        <taxon>Lachnospiraceae</taxon>
        <taxon>Anaerostipes</taxon>
    </lineage>
</organism>
<reference evidence="2 3" key="1">
    <citation type="submission" date="2015-09" db="EMBL/GenBank/DDBJ databases">
        <authorList>
            <consortium name="Pathogen Informatics"/>
        </authorList>
    </citation>
    <scope>NUCLEOTIDE SEQUENCE [LARGE SCALE GENOMIC DNA]</scope>
    <source>
        <strain evidence="2 3">2789STDY5834959</strain>
    </source>
</reference>
<proteinExistence type="predicted"/>